<feature type="compositionally biased region" description="Basic and acidic residues" evidence="1">
    <location>
        <begin position="1762"/>
        <end position="1779"/>
    </location>
</feature>
<feature type="compositionally biased region" description="Basic and acidic residues" evidence="1">
    <location>
        <begin position="2559"/>
        <end position="2578"/>
    </location>
</feature>
<feature type="compositionally biased region" description="Low complexity" evidence="1">
    <location>
        <begin position="2318"/>
        <end position="2330"/>
    </location>
</feature>
<dbReference type="GO" id="GO:0005829">
    <property type="term" value="C:cytosol"/>
    <property type="evidence" value="ECO:0007669"/>
    <property type="project" value="TreeGrafter"/>
</dbReference>
<proteinExistence type="predicted"/>
<feature type="compositionally biased region" description="Basic and acidic residues" evidence="1">
    <location>
        <begin position="846"/>
        <end position="855"/>
    </location>
</feature>
<feature type="compositionally biased region" description="Basic and acidic residues" evidence="1">
    <location>
        <begin position="1401"/>
        <end position="1437"/>
    </location>
</feature>
<feature type="compositionally biased region" description="Basic and acidic residues" evidence="1">
    <location>
        <begin position="414"/>
        <end position="430"/>
    </location>
</feature>
<dbReference type="GO" id="GO:0030488">
    <property type="term" value="P:tRNA methylation"/>
    <property type="evidence" value="ECO:0007669"/>
    <property type="project" value="TreeGrafter"/>
</dbReference>
<dbReference type="PANTHER" id="PTHR14387:SF0">
    <property type="entry name" value="DUF2428 DOMAIN-CONTAINING PROTEIN"/>
    <property type="match status" value="1"/>
</dbReference>
<feature type="compositionally biased region" description="Basic and acidic residues" evidence="1">
    <location>
        <begin position="2369"/>
        <end position="2384"/>
    </location>
</feature>
<feature type="compositionally biased region" description="Low complexity" evidence="1">
    <location>
        <begin position="1978"/>
        <end position="1995"/>
    </location>
</feature>
<feature type="compositionally biased region" description="Basic and acidic residues" evidence="1">
    <location>
        <begin position="2171"/>
        <end position="2180"/>
    </location>
</feature>
<feature type="region of interest" description="Disordered" evidence="1">
    <location>
        <begin position="58"/>
        <end position="101"/>
    </location>
</feature>
<dbReference type="RefSeq" id="XP_067923655.1">
    <property type="nucleotide sequence ID" value="XM_068064368.1"/>
</dbReference>
<feature type="compositionally biased region" description="Acidic residues" evidence="1">
    <location>
        <begin position="1463"/>
        <end position="1478"/>
    </location>
</feature>
<evidence type="ECO:0000256" key="1">
    <source>
        <dbReference type="SAM" id="MobiDB-lite"/>
    </source>
</evidence>
<feature type="region of interest" description="Disordered" evidence="1">
    <location>
        <begin position="1909"/>
        <end position="1949"/>
    </location>
</feature>
<organism evidence="3 4">
    <name type="scientific">Cystoisospora suis</name>
    <dbReference type="NCBI Taxonomy" id="483139"/>
    <lineage>
        <taxon>Eukaryota</taxon>
        <taxon>Sar</taxon>
        <taxon>Alveolata</taxon>
        <taxon>Apicomplexa</taxon>
        <taxon>Conoidasida</taxon>
        <taxon>Coccidia</taxon>
        <taxon>Eucoccidiorida</taxon>
        <taxon>Eimeriorina</taxon>
        <taxon>Sarcocystidae</taxon>
        <taxon>Cystoisospora</taxon>
    </lineage>
</organism>
<feature type="compositionally biased region" description="Low complexity" evidence="1">
    <location>
        <begin position="1221"/>
        <end position="1235"/>
    </location>
</feature>
<feature type="region of interest" description="Disordered" evidence="1">
    <location>
        <begin position="828"/>
        <end position="855"/>
    </location>
</feature>
<gene>
    <name evidence="3" type="ORF">CSUI_004175</name>
</gene>
<dbReference type="Proteomes" id="UP000221165">
    <property type="component" value="Unassembled WGS sequence"/>
</dbReference>
<evidence type="ECO:0000313" key="4">
    <source>
        <dbReference type="Proteomes" id="UP000221165"/>
    </source>
</evidence>
<feature type="region of interest" description="Disordered" evidence="1">
    <location>
        <begin position="1398"/>
        <end position="1478"/>
    </location>
</feature>
<feature type="compositionally biased region" description="Basic and acidic residues" evidence="1">
    <location>
        <begin position="626"/>
        <end position="635"/>
    </location>
</feature>
<feature type="compositionally biased region" description="Basic and acidic residues" evidence="1">
    <location>
        <begin position="2150"/>
        <end position="2164"/>
    </location>
</feature>
<feature type="compositionally biased region" description="Basic and acidic residues" evidence="1">
    <location>
        <begin position="1008"/>
        <end position="1021"/>
    </location>
</feature>
<dbReference type="OrthoDB" id="331037at2759"/>
<feature type="compositionally biased region" description="Low complexity" evidence="1">
    <location>
        <begin position="2339"/>
        <end position="2352"/>
    </location>
</feature>
<evidence type="ECO:0000259" key="2">
    <source>
        <dbReference type="Pfam" id="PF10350"/>
    </source>
</evidence>
<feature type="compositionally biased region" description="Basic and acidic residues" evidence="1">
    <location>
        <begin position="2301"/>
        <end position="2317"/>
    </location>
</feature>
<feature type="region of interest" description="Disordered" evidence="1">
    <location>
        <begin position="2286"/>
        <end position="2413"/>
    </location>
</feature>
<feature type="region of interest" description="Disordered" evidence="1">
    <location>
        <begin position="1"/>
        <end position="27"/>
    </location>
</feature>
<dbReference type="InterPro" id="IPR019442">
    <property type="entry name" value="THADA/TRM732_DUF2428"/>
</dbReference>
<dbReference type="Pfam" id="PF10350">
    <property type="entry name" value="DUF2428"/>
    <property type="match status" value="1"/>
</dbReference>
<feature type="region of interest" description="Disordered" evidence="1">
    <location>
        <begin position="1195"/>
        <end position="1245"/>
    </location>
</feature>
<feature type="compositionally biased region" description="Low complexity" evidence="1">
    <location>
        <begin position="1138"/>
        <end position="1155"/>
    </location>
</feature>
<feature type="region of interest" description="Disordered" evidence="1">
    <location>
        <begin position="2113"/>
        <end position="2136"/>
    </location>
</feature>
<feature type="compositionally biased region" description="Basic and acidic residues" evidence="1">
    <location>
        <begin position="1719"/>
        <end position="1738"/>
    </location>
</feature>
<feature type="region of interest" description="Disordered" evidence="1">
    <location>
        <begin position="122"/>
        <end position="142"/>
    </location>
</feature>
<feature type="region of interest" description="Disordered" evidence="1">
    <location>
        <begin position="2202"/>
        <end position="2231"/>
    </location>
</feature>
<feature type="region of interest" description="Disordered" evidence="1">
    <location>
        <begin position="319"/>
        <end position="354"/>
    </location>
</feature>
<feature type="compositionally biased region" description="Basic and acidic residues" evidence="1">
    <location>
        <begin position="2125"/>
        <end position="2136"/>
    </location>
</feature>
<feature type="compositionally biased region" description="Low complexity" evidence="1">
    <location>
        <begin position="67"/>
        <end position="101"/>
    </location>
</feature>
<dbReference type="InterPro" id="IPR051954">
    <property type="entry name" value="tRNA_methyltransferase_THADA"/>
</dbReference>
<protein>
    <submittedName>
        <fullName evidence="3">Heat repeat-containing protein</fullName>
    </submittedName>
</protein>
<accession>A0A2C6L2P2</accession>
<feature type="compositionally biased region" description="Basic and acidic residues" evidence="1">
    <location>
        <begin position="2395"/>
        <end position="2404"/>
    </location>
</feature>
<feature type="compositionally biased region" description="Basic and acidic residues" evidence="1">
    <location>
        <begin position="1996"/>
        <end position="2007"/>
    </location>
</feature>
<feature type="compositionally biased region" description="Acidic residues" evidence="1">
    <location>
        <begin position="2219"/>
        <end position="2231"/>
    </location>
</feature>
<name>A0A2C6L2P2_9APIC</name>
<dbReference type="PANTHER" id="PTHR14387">
    <property type="entry name" value="THADA/DEATH RECEPTOR INTERACTING PROTEIN"/>
    <property type="match status" value="1"/>
</dbReference>
<feature type="region of interest" description="Disordered" evidence="1">
    <location>
        <begin position="2150"/>
        <end position="2180"/>
    </location>
</feature>
<feature type="region of interest" description="Disordered" evidence="1">
    <location>
        <begin position="1710"/>
        <end position="1779"/>
    </location>
</feature>
<feature type="region of interest" description="Disordered" evidence="1">
    <location>
        <begin position="1977"/>
        <end position="2008"/>
    </location>
</feature>
<feature type="compositionally biased region" description="Basic and acidic residues" evidence="1">
    <location>
        <begin position="2206"/>
        <end position="2218"/>
    </location>
</feature>
<reference evidence="3 4" key="1">
    <citation type="journal article" date="2017" name="Int. J. Parasitol.">
        <title>The genome of the protozoan parasite Cystoisospora suis and a reverse vaccinology approach to identify vaccine candidates.</title>
        <authorList>
            <person name="Palmieri N."/>
            <person name="Shrestha A."/>
            <person name="Ruttkowski B."/>
            <person name="Beck T."/>
            <person name="Vogl C."/>
            <person name="Tomley F."/>
            <person name="Blake D.P."/>
            <person name="Joachim A."/>
        </authorList>
    </citation>
    <scope>NUCLEOTIDE SEQUENCE [LARGE SCALE GENOMIC DNA]</scope>
    <source>
        <strain evidence="3 4">Wien I</strain>
    </source>
</reference>
<feature type="region of interest" description="Disordered" evidence="1">
    <location>
        <begin position="2552"/>
        <end position="2595"/>
    </location>
</feature>
<feature type="compositionally biased region" description="Basic and acidic residues" evidence="1">
    <location>
        <begin position="785"/>
        <end position="811"/>
    </location>
</feature>
<feature type="non-terminal residue" evidence="3">
    <location>
        <position position="2595"/>
    </location>
</feature>
<feature type="region of interest" description="Disordered" evidence="1">
    <location>
        <begin position="1546"/>
        <end position="1604"/>
    </location>
</feature>
<feature type="region of interest" description="Disordered" evidence="1">
    <location>
        <begin position="742"/>
        <end position="811"/>
    </location>
</feature>
<dbReference type="GeneID" id="94427579"/>
<feature type="domain" description="DUF2428" evidence="2">
    <location>
        <begin position="2392"/>
        <end position="2542"/>
    </location>
</feature>
<feature type="compositionally biased region" description="Basic and acidic residues" evidence="1">
    <location>
        <begin position="1037"/>
        <end position="1056"/>
    </location>
</feature>
<evidence type="ECO:0000313" key="3">
    <source>
        <dbReference type="EMBL" id="PHJ21976.1"/>
    </source>
</evidence>
<feature type="region of interest" description="Disordered" evidence="1">
    <location>
        <begin position="997"/>
        <end position="1084"/>
    </location>
</feature>
<feature type="region of interest" description="Disordered" evidence="1">
    <location>
        <begin position="572"/>
        <end position="635"/>
    </location>
</feature>
<dbReference type="VEuPathDB" id="ToxoDB:CSUI_004175"/>
<comment type="caution">
    <text evidence="3">The sequence shown here is derived from an EMBL/GenBank/DDBJ whole genome shotgun (WGS) entry which is preliminary data.</text>
</comment>
<feature type="region of interest" description="Disordered" evidence="1">
    <location>
        <begin position="413"/>
        <end position="468"/>
    </location>
</feature>
<dbReference type="EMBL" id="MIGC01001917">
    <property type="protein sequence ID" value="PHJ21976.1"/>
    <property type="molecule type" value="Genomic_DNA"/>
</dbReference>
<keyword evidence="4" id="KW-1185">Reference proteome</keyword>
<sequence length="2595" mass="287765">MTRLSSSSSPAVVVAGEMVEEDTGVRKKDLHEVRRIREGLTIHQEEKSHVTRHAMNTLNCTDNNTQPSLEPKPFSSSSSSSSSSSMSTSLPLPETSSLDRTPLASSSYLSSFSSPVSLQDALVNEEEEGEKQQRPSEASPLDRSLGSLLVSLRNLSSPDFFIEMIETHEPFEVLTETCTLVACLLALGQQHPPYPAPNDGSTPSSSPSSSPSSLSFFSSSSSLVPIVKEVFGALLPFYRENDSSQRPQKVSDAGVKNVKEVMNEEDLLDRERLEENHLSGEIEDERWRLFSRISMRGRLGLLRSLLLLIRREREISSQRKENLPSSNDVPSGGVALKERKGVGKKQKSASEGPVLFSGSGVYTPELNILFVHLIHCLTITQDIRCKREALLLLQQLVEMSTPAWLVASLEEETVPPHETDSHHHRDDKNTHPAIDTDEQTSISDQTTNSTRTLPSPPSPSTPSYPSIATSSCLRPSSLPLSSTSCSLSFLAKDSGASFSSSPSLFSQSNRFTLDRNRSTPPLDLLIDASLRYWAHPQRCVSQVARSLWESLVSIGCPSSYSRLSLTKGVSSSLGENEESHEGISHGKGKLSKKRNEDAGINAPPHCLDVKREKKKTKSEAEENQEKEEKNRTDNRLIGERMISATSLPSSPSIELSYRLAVAVFSLPPLYKKAKNLALLSLLPVIGVRWLLQSKPRLLHELLSDIGHNSQTRGSALKLLEKIFHLLVSLSPSEADSFLLSRHTRPSGSIGSHDVSTETSSEAKINSDGDPTLVKKKHSQLGDENNEGKSRERTEEKEEERMRRSTPAMDREIISCRTQVQKKNALDKTLMSDREKLSTASPSPGDETMKKKENLSVEKEGPSIAFRSLVFPLLVDALLCPERFLQRIETSPSFLSNCHPSTSSSSHLLLLSQSDPPERVSTSSPSFSPPPLPIDFDAISSSSSSEFSERIATCVLPLLQVVDPRGLSLLLQLLHETSQLMYRDVRRSSSNGHSFIAAEPHIEEEEEDSHERPDGDVRRRCEASGGYTLKPPISQACRRTDAEPQRQDRQKEKQHDEEKEEELGSTMKARSHRNSEKEEDDDREKKKVVVRWLPWTVGEAVLLGVAWKAGLVSWETCLTKGKKTRKSRSISKMGEKNRALSSPSSALSLKTAASPAEFPGSREADEVSCKNPKAIVAGHLLSEKTRAPPELTLKATGGDLQEKHDNLSTPPSSLISHDDPSENPTSESCSSSSVLSTEEEEEEALPAISPKECGLYLSISGVKTNGKPLCLRIPVQRLQHGLLSGDDRIRDSLLKLLISSRLSTAPPTPIELRLLLQVYQHSSNRHPSAAARAAFLDAFKRLLQRARDAYRKVLAGATAADLQRILRRRKRRSVMALPGQNALSLSGCAYEQSPPCGSLPLSERHTEREKNKKVSTFKKETEEKISSSDACDRVEVTTKKPGPFSHVSMERQLCRQQGDKGEKEEEENEQEKEGDEEEASLESFLIFLKELHETALLQCLPSTPPDRQQTGATILIFLYDLWGSHLPKDLRKGSSCANSAIASAVATAAGASPAPKTRGSLQVGRRHREDKNAGSDAALNVRSETFQSHTMNKKRSQQGKASPSSPQYGCAVAEALGFYSSEVKAQLAGMLASPWSRQRESAYTILKLFPHNDDYSYYYSPPCSFSSSSSLSSCNLSVSADLLLSSKSHPSFSSSSSSSLGHQPVSPAITITSLGTSKQAGEESFRNSMKKERDEDANRRLSQNVLSSFPDRDQQESNNYPLHTRDSDDHQDVDFNERSHGGDSSLLLLPSSSSLCLHRLSARIHDAVLLLHSIRECDFSAGSSSLALLFRQVYVEPLKESLLLSDTNDRSREGDLRMAKKKTHKDDLVHSLRSKEDILVNLDQRKERKDDIRKQLDKFQEKRIFLETSTPSHPSVLSGRTRDENPLSHPSFLHSRDRKHNGKPLPTYASYSPRRGVLIAELLRSSLRKETFSSSPRETSLFASSSSSSPAKSSSLTKKESSMIREKDPEDDVSLAIPFPLKGEIRMVSTTRDLYRLMCVLLEAGKERLIALQGYARLSAESSDACVHGLLFTLAKLLEDLPSLETILTHLSSSLVLLPSQPIFSSFHQRCGSSKGQSATSSGDEEDRRLHEGDARKEGLYLQKIQEKVLPRHNDSCERTTERRSLLPTSSRKSEGDERSFSGECILAKEENEIGREMQSNRYQRMTSKEHPVTKKAHEDQEEEEEKVGGGEEEDVLAVMRKVVSGKEWRKLICELFDLLVGICSSMFYVIAEGSDSVMVNPVWAQRKQDPSSSSSFSSSLRNREKQERTFEGEEKGRSSSSQGEIGQGSFSKEEEGEDSISSSSSSLCVTSSPPFRVDCRGHPLLPRRPRNEKEEEIRKEKEDKGENEDCSSSFSHREDDHQEKSQALSLDREMDENECEESLLAVRGWITIKAAAACISSLLEWVPFPTESQDEREGKDTRERTAVSSPLAKDMIDIVTPSQLNAAGRRLLHFLLSCRHPGAMDSLFECLSSLSRRLLSSPSRLLQSLPRSWLDSLLLLLVPPSILTSSKQSLLSSQEKLDKTSLAKTTHEKEKEKDDEKEEEEVKSFSSQTKE</sequence>
<feature type="compositionally biased region" description="Basic and acidic residues" evidence="1">
    <location>
        <begin position="1447"/>
        <end position="1462"/>
    </location>
</feature>
<feature type="region of interest" description="Disordered" evidence="1">
    <location>
        <begin position="905"/>
        <end position="926"/>
    </location>
</feature>
<feature type="region of interest" description="Disordered" evidence="1">
    <location>
        <begin position="1122"/>
        <end position="1168"/>
    </location>
</feature>